<evidence type="ECO:0000313" key="2">
    <source>
        <dbReference type="EMBL" id="KFK23883.1"/>
    </source>
</evidence>
<feature type="non-terminal residue" evidence="2">
    <location>
        <position position="1"/>
    </location>
</feature>
<accession>A0A087G1Y1</accession>
<dbReference type="AlphaFoldDB" id="A0A087G1Y1"/>
<organism evidence="2 3">
    <name type="scientific">Arabis alpina</name>
    <name type="common">Alpine rock-cress</name>
    <dbReference type="NCBI Taxonomy" id="50452"/>
    <lineage>
        <taxon>Eukaryota</taxon>
        <taxon>Viridiplantae</taxon>
        <taxon>Streptophyta</taxon>
        <taxon>Embryophyta</taxon>
        <taxon>Tracheophyta</taxon>
        <taxon>Spermatophyta</taxon>
        <taxon>Magnoliopsida</taxon>
        <taxon>eudicotyledons</taxon>
        <taxon>Gunneridae</taxon>
        <taxon>Pentapetalae</taxon>
        <taxon>rosids</taxon>
        <taxon>malvids</taxon>
        <taxon>Brassicales</taxon>
        <taxon>Brassicaceae</taxon>
        <taxon>Arabideae</taxon>
        <taxon>Arabis</taxon>
    </lineage>
</organism>
<keyword evidence="3" id="KW-1185">Reference proteome</keyword>
<dbReference type="Proteomes" id="UP000029120">
    <property type="component" value="Unassembled WGS sequence"/>
</dbReference>
<evidence type="ECO:0000256" key="1">
    <source>
        <dbReference type="SAM" id="MobiDB-lite"/>
    </source>
</evidence>
<sequence length="212" mass="23540">LKDWFESKLEEVRSSLTEKIVEQAAEIAKLKKRKSVVCWSGFGKMSRGAKLSSKRRRMAETINLESPPAKKGKFSRDGEPLSEAEDEVVEAEANAGIVDETRAKENVCRALDMTVEVDGGSEGECLEENCDVDNTGEENEINLGDDEEEYDPELCSITPGGSRQRADPVEIELILVKKFSLKKKRDGTDLLPPLDRAEFAFFAATLKACPHM</sequence>
<name>A0A087G1Y1_ARAAL</name>
<dbReference type="OrthoDB" id="1114153at2759"/>
<gene>
    <name evidence="2" type="ORF">AALP_AAs44981U000100</name>
</gene>
<dbReference type="EMBL" id="KL974256">
    <property type="protein sequence ID" value="KFK23883.1"/>
    <property type="molecule type" value="Genomic_DNA"/>
</dbReference>
<proteinExistence type="predicted"/>
<protein>
    <submittedName>
        <fullName evidence="2">Uncharacterized protein</fullName>
    </submittedName>
</protein>
<feature type="region of interest" description="Disordered" evidence="1">
    <location>
        <begin position="50"/>
        <end position="83"/>
    </location>
</feature>
<reference evidence="3" key="1">
    <citation type="journal article" date="2015" name="Nat. Plants">
        <title>Genome expansion of Arabis alpina linked with retrotransposition and reduced symmetric DNA methylation.</title>
        <authorList>
            <person name="Willing E.M."/>
            <person name="Rawat V."/>
            <person name="Mandakova T."/>
            <person name="Maumus F."/>
            <person name="James G.V."/>
            <person name="Nordstroem K.J."/>
            <person name="Becker C."/>
            <person name="Warthmann N."/>
            <person name="Chica C."/>
            <person name="Szarzynska B."/>
            <person name="Zytnicki M."/>
            <person name="Albani M.C."/>
            <person name="Kiefer C."/>
            <person name="Bergonzi S."/>
            <person name="Castaings L."/>
            <person name="Mateos J.L."/>
            <person name="Berns M.C."/>
            <person name="Bujdoso N."/>
            <person name="Piofczyk T."/>
            <person name="de Lorenzo L."/>
            <person name="Barrero-Sicilia C."/>
            <person name="Mateos I."/>
            <person name="Piednoel M."/>
            <person name="Hagmann J."/>
            <person name="Chen-Min-Tao R."/>
            <person name="Iglesias-Fernandez R."/>
            <person name="Schuster S.C."/>
            <person name="Alonso-Blanco C."/>
            <person name="Roudier F."/>
            <person name="Carbonero P."/>
            <person name="Paz-Ares J."/>
            <person name="Davis S.J."/>
            <person name="Pecinka A."/>
            <person name="Quesneville H."/>
            <person name="Colot V."/>
            <person name="Lysak M.A."/>
            <person name="Weigel D."/>
            <person name="Coupland G."/>
            <person name="Schneeberger K."/>
        </authorList>
    </citation>
    <scope>NUCLEOTIDE SEQUENCE [LARGE SCALE GENOMIC DNA]</scope>
    <source>
        <strain evidence="3">cv. Pajares</strain>
    </source>
</reference>
<evidence type="ECO:0000313" key="3">
    <source>
        <dbReference type="Proteomes" id="UP000029120"/>
    </source>
</evidence>